<dbReference type="SUPFAM" id="SSF53383">
    <property type="entry name" value="PLP-dependent transferases"/>
    <property type="match status" value="1"/>
</dbReference>
<dbReference type="Gene3D" id="3.40.640.10">
    <property type="entry name" value="Type I PLP-dependent aspartate aminotransferase-like (Major domain)"/>
    <property type="match status" value="1"/>
</dbReference>
<dbReference type="EMBL" id="AP019860">
    <property type="protein sequence ID" value="BBM82283.1"/>
    <property type="molecule type" value="Genomic_DNA"/>
</dbReference>
<feature type="transmembrane region" description="Helical" evidence="3">
    <location>
        <begin position="145"/>
        <end position="166"/>
    </location>
</feature>
<keyword evidence="3" id="KW-0472">Membrane</keyword>
<evidence type="ECO:0000313" key="6">
    <source>
        <dbReference type="Proteomes" id="UP000326354"/>
    </source>
</evidence>
<organism evidence="5 6">
    <name type="scientific">Uabimicrobium amorphum</name>
    <dbReference type="NCBI Taxonomy" id="2596890"/>
    <lineage>
        <taxon>Bacteria</taxon>
        <taxon>Pseudomonadati</taxon>
        <taxon>Planctomycetota</taxon>
        <taxon>Candidatus Uabimicrobiia</taxon>
        <taxon>Candidatus Uabimicrobiales</taxon>
        <taxon>Candidatus Uabimicrobiaceae</taxon>
        <taxon>Candidatus Uabimicrobium</taxon>
    </lineage>
</organism>
<dbReference type="SUPFAM" id="SSF56112">
    <property type="entry name" value="Protein kinase-like (PK-like)"/>
    <property type="match status" value="1"/>
</dbReference>
<dbReference type="InterPro" id="IPR005814">
    <property type="entry name" value="Aminotrans_3"/>
</dbReference>
<feature type="transmembrane region" description="Helical" evidence="3">
    <location>
        <begin position="6"/>
        <end position="27"/>
    </location>
</feature>
<dbReference type="InterPro" id="IPR000719">
    <property type="entry name" value="Prot_kinase_dom"/>
</dbReference>
<dbReference type="Proteomes" id="UP000326354">
    <property type="component" value="Chromosome"/>
</dbReference>
<name>A0A5S9II89_UABAM</name>
<evidence type="ECO:0000256" key="3">
    <source>
        <dbReference type="SAM" id="Phobius"/>
    </source>
</evidence>
<dbReference type="Pfam" id="PF00202">
    <property type="entry name" value="Aminotran_3"/>
    <property type="match status" value="1"/>
</dbReference>
<dbReference type="Gene3D" id="1.10.510.10">
    <property type="entry name" value="Transferase(Phosphotransferase) domain 1"/>
    <property type="match status" value="1"/>
</dbReference>
<dbReference type="PANTHER" id="PTHR43713:SF3">
    <property type="entry name" value="GLUTAMATE-1-SEMIALDEHYDE 2,1-AMINOMUTASE 1, CHLOROPLASTIC-RELATED"/>
    <property type="match status" value="1"/>
</dbReference>
<reference evidence="5 6" key="1">
    <citation type="submission" date="2019-08" db="EMBL/GenBank/DDBJ databases">
        <title>Complete genome sequence of Candidatus Uab amorphum.</title>
        <authorList>
            <person name="Shiratori T."/>
            <person name="Suzuki S."/>
            <person name="Kakizawa Y."/>
            <person name="Ishida K."/>
        </authorList>
    </citation>
    <scope>NUCLEOTIDE SEQUENCE [LARGE SCALE GENOMIC DNA]</scope>
    <source>
        <strain evidence="5 6">SRT547</strain>
    </source>
</reference>
<dbReference type="KEGG" id="uam:UABAM_00626"/>
<dbReference type="Pfam" id="PF03109">
    <property type="entry name" value="ABC1"/>
    <property type="match status" value="1"/>
</dbReference>
<dbReference type="PROSITE" id="PS00600">
    <property type="entry name" value="AA_TRANSFER_CLASS_3"/>
    <property type="match status" value="1"/>
</dbReference>
<keyword evidence="3" id="KW-0812">Transmembrane</keyword>
<dbReference type="GO" id="GO:0005524">
    <property type="term" value="F:ATP binding"/>
    <property type="evidence" value="ECO:0007669"/>
    <property type="project" value="InterPro"/>
</dbReference>
<keyword evidence="3" id="KW-1133">Transmembrane helix</keyword>
<dbReference type="Gene3D" id="3.90.1150.10">
    <property type="entry name" value="Aspartate Aminotransferase, domain 1"/>
    <property type="match status" value="1"/>
</dbReference>
<gene>
    <name evidence="5" type="ORF">UABAM_00626</name>
</gene>
<protein>
    <submittedName>
        <fullName evidence="5">Glutamate-1-semialdehyde 2,1-aminomutase</fullName>
    </submittedName>
</protein>
<dbReference type="GO" id="GO:0004672">
    <property type="term" value="F:protein kinase activity"/>
    <property type="evidence" value="ECO:0007669"/>
    <property type="project" value="InterPro"/>
</dbReference>
<dbReference type="RefSeq" id="WP_151966532.1">
    <property type="nucleotide sequence ID" value="NZ_AP019860.1"/>
</dbReference>
<keyword evidence="6" id="KW-1185">Reference proteome</keyword>
<comment type="cofactor">
    <cofactor evidence="1">
        <name>pyridoxal 5'-phosphate</name>
        <dbReference type="ChEBI" id="CHEBI:597326"/>
    </cofactor>
</comment>
<dbReference type="InterPro" id="IPR015421">
    <property type="entry name" value="PyrdxlP-dep_Trfase_major"/>
</dbReference>
<dbReference type="CDD" id="cd05121">
    <property type="entry name" value="ABC1_ADCK3-like"/>
    <property type="match status" value="1"/>
</dbReference>
<dbReference type="InterPro" id="IPR004147">
    <property type="entry name" value="ABC1_dom"/>
</dbReference>
<dbReference type="GO" id="GO:0008483">
    <property type="term" value="F:transaminase activity"/>
    <property type="evidence" value="ECO:0007669"/>
    <property type="project" value="InterPro"/>
</dbReference>
<feature type="domain" description="Protein kinase" evidence="4">
    <location>
        <begin position="107"/>
        <end position="484"/>
    </location>
</feature>
<dbReference type="InterPro" id="IPR049704">
    <property type="entry name" value="Aminotrans_3_PPA_site"/>
</dbReference>
<dbReference type="GO" id="GO:0030170">
    <property type="term" value="F:pyridoxal phosphate binding"/>
    <property type="evidence" value="ECO:0007669"/>
    <property type="project" value="InterPro"/>
</dbReference>
<dbReference type="InterPro" id="IPR015422">
    <property type="entry name" value="PyrdxlP-dep_Trfase_small"/>
</dbReference>
<dbReference type="PROSITE" id="PS50011">
    <property type="entry name" value="PROTEIN_KINASE_DOM"/>
    <property type="match status" value="1"/>
</dbReference>
<sequence>MRILHLCKFFIIVPWVATKLIFVYFFIRKRDERLDRFGHHICNCLQSLGPFYIKMGQILATRSDLIPQNITSKLAILQDNVPGDNKAYVKKLLIRELGNDYPKIFSDFDFEALASASIAQVHKATLQSGETVAVKIVKKNVKQQLTGNFFLLNILLWWLLLFFPILKKMRLRERYNEIKKLLVEQTDMVRELAHQKVLYKNFIGHPYIVIPKAYDEFCSQNILVLEYITAIRGQEFSRVNFPKDQLARRLQDSVYTMLYLDGFSHGDPHPGNIFFTEDGKLIFLDFGIVTILSEREKWGLSSFYYACTRNEWDIAVDRFTEHFVTDKQDIHAKIQQYRQDLYNTLKYHFHDKTNRWSTMEYFKDVNQVLQKYNACYTTNFTKVELVFLSCEGFACQIDPQIDIWGNARKFTDRFSPYMSDEVKQKFDRYFQETIPRSLQVTKSAKQHLVAPTHFDRYFFPSTYPLVVKKAYGCKIEDIDNNTYIDVSCGYGPHILGYAHPVINEALQKASQQGSINALGHFPEIELAKIISEAFPSAEKVIFSNSGTEAVIQALRICRAYRKKDMIAKFEGHYHGFSDQGMVSSWFRFSGQKKNPDPIAGTLGSVKSVVNNTLVLQYGDPGALEQLLLRKDELAAIICEPLPTSMAKIDHEFLQQLREFCSTHDIPLIFDEVVSGFRVHYGGAQVVADVEPDLTCLGKIIGGGLPCGAVTGKKELIDVAKSSGDPFIDYEQKTFVGGTMSGNSLSCAAGLATLSYLRENKHIYEQLHEQTNWLTTQLEEIAQNNKISLQVSGYGSIFSFTFSHKKSKFYREKQSGSNFKANLALAYYMRKHGIYMPELHTLMLNAAHNMEDLEKITAAFEKSLCEMTADGIFVL</sequence>
<dbReference type="InterPro" id="IPR011009">
    <property type="entry name" value="Kinase-like_dom_sf"/>
</dbReference>
<evidence type="ECO:0000259" key="4">
    <source>
        <dbReference type="PROSITE" id="PS50011"/>
    </source>
</evidence>
<proteinExistence type="predicted"/>
<dbReference type="CDD" id="cd00610">
    <property type="entry name" value="OAT_like"/>
    <property type="match status" value="1"/>
</dbReference>
<dbReference type="OrthoDB" id="9807885at2"/>
<dbReference type="PANTHER" id="PTHR43713">
    <property type="entry name" value="GLUTAMATE-1-SEMIALDEHYDE 2,1-AMINOMUTASE"/>
    <property type="match status" value="1"/>
</dbReference>
<evidence type="ECO:0000313" key="5">
    <source>
        <dbReference type="EMBL" id="BBM82283.1"/>
    </source>
</evidence>
<dbReference type="AlphaFoldDB" id="A0A5S9II89"/>
<dbReference type="InterPro" id="IPR015424">
    <property type="entry name" value="PyrdxlP-dep_Trfase"/>
</dbReference>
<evidence type="ECO:0000256" key="2">
    <source>
        <dbReference type="ARBA" id="ARBA00022898"/>
    </source>
</evidence>
<accession>A0A5S9II89</accession>
<evidence type="ECO:0000256" key="1">
    <source>
        <dbReference type="ARBA" id="ARBA00001933"/>
    </source>
</evidence>
<keyword evidence="2" id="KW-0663">Pyridoxal phosphate</keyword>